<reference evidence="5 6" key="1">
    <citation type="submission" date="2014-04" db="EMBL/GenBank/DDBJ databases">
        <authorList>
            <consortium name="DOE Joint Genome Institute"/>
            <person name="Kuo A."/>
            <person name="Kohler A."/>
            <person name="Costa M.D."/>
            <person name="Nagy L.G."/>
            <person name="Floudas D."/>
            <person name="Copeland A."/>
            <person name="Barry K.W."/>
            <person name="Cichocki N."/>
            <person name="Veneault-Fourrey C."/>
            <person name="LaButti K."/>
            <person name="Lindquist E.A."/>
            <person name="Lipzen A."/>
            <person name="Lundell T."/>
            <person name="Morin E."/>
            <person name="Murat C."/>
            <person name="Sun H."/>
            <person name="Tunlid A."/>
            <person name="Henrissat B."/>
            <person name="Grigoriev I.V."/>
            <person name="Hibbett D.S."/>
            <person name="Martin F."/>
            <person name="Nordberg H.P."/>
            <person name="Cantor M.N."/>
            <person name="Hua S.X."/>
        </authorList>
    </citation>
    <scope>NUCLEOTIDE SEQUENCE [LARGE SCALE GENOMIC DNA]</scope>
    <source>
        <strain evidence="5 6">441</strain>
    </source>
</reference>
<dbReference type="InterPro" id="IPR036427">
    <property type="entry name" value="Bromodomain-like_sf"/>
</dbReference>
<dbReference type="CDD" id="cd04369">
    <property type="entry name" value="Bromodomain"/>
    <property type="match status" value="1"/>
</dbReference>
<evidence type="ECO:0000256" key="1">
    <source>
        <dbReference type="ARBA" id="ARBA00023117"/>
    </source>
</evidence>
<dbReference type="InterPro" id="IPR001487">
    <property type="entry name" value="Bromodomain"/>
</dbReference>
<dbReference type="STRING" id="765257.A0A0D0A8U3"/>
<evidence type="ECO:0000313" key="5">
    <source>
        <dbReference type="EMBL" id="KIK30822.1"/>
    </source>
</evidence>
<dbReference type="EMBL" id="KN833686">
    <property type="protein sequence ID" value="KIK30822.1"/>
    <property type="molecule type" value="Genomic_DNA"/>
</dbReference>
<dbReference type="SUPFAM" id="SSF47370">
    <property type="entry name" value="Bromodomain"/>
    <property type="match status" value="1"/>
</dbReference>
<gene>
    <name evidence="5" type="ORF">PISMIDRAFT_6147</name>
</gene>
<dbReference type="HOGENOM" id="CLU_022084_1_0_1"/>
<evidence type="ECO:0000259" key="4">
    <source>
        <dbReference type="PROSITE" id="PS50014"/>
    </source>
</evidence>
<sequence>MGNPGRNPDLDCRIWTAVNPSGSLPRACASCPSSSSSWMASSDGSMRHAASLHDALPQHSTNQDMLASLQNIERLILAQAVYEYGADAWQTVSQVVSKHPCLTQTSSKLFSPQFCQAIYTRLMGEAALECSDANNVPHAAPLHLKLAQRHYSARLSELRDLIIAEEAKFKRIVAEINDIRSGNWDEKIRNKLAGGVLRSEETSSPPLQNVQELRSSESQGDVDLEPLAQPTDSLPAVEEEKLSLEEPSDTPGGVENQTSHTAADQILDEIVVDALSERSVSQPPLTDTTEVEQTREEEESRVLSHPDITSARTAEVAVVSSQEISTLESREVLPNPDTETPREGKRKASDAGSLDDNSREKKRPREESASIDFEEQISDSQPMAGVTASVVGSSNRRRGTTGSEHGQTQIPPTLPNKRFQTVIGMLHSQISQHRNGNIFHNPIKSSEAPDYHDIIKRPMDLKTIKGRVKDGIITNSLDFQRDVYLMFANAMMYNRPGSDIYQMAEEMMLESEAHINTFRQTEGFVRSAHRS</sequence>
<keyword evidence="6" id="KW-1185">Reference proteome</keyword>
<reference evidence="6" key="2">
    <citation type="submission" date="2015-01" db="EMBL/GenBank/DDBJ databases">
        <title>Evolutionary Origins and Diversification of the Mycorrhizal Mutualists.</title>
        <authorList>
            <consortium name="DOE Joint Genome Institute"/>
            <consortium name="Mycorrhizal Genomics Consortium"/>
            <person name="Kohler A."/>
            <person name="Kuo A."/>
            <person name="Nagy L.G."/>
            <person name="Floudas D."/>
            <person name="Copeland A."/>
            <person name="Barry K.W."/>
            <person name="Cichocki N."/>
            <person name="Veneault-Fourrey C."/>
            <person name="LaButti K."/>
            <person name="Lindquist E.A."/>
            <person name="Lipzen A."/>
            <person name="Lundell T."/>
            <person name="Morin E."/>
            <person name="Murat C."/>
            <person name="Riley R."/>
            <person name="Ohm R."/>
            <person name="Sun H."/>
            <person name="Tunlid A."/>
            <person name="Henrissat B."/>
            <person name="Grigoriev I.V."/>
            <person name="Hibbett D.S."/>
            <person name="Martin F."/>
        </authorList>
    </citation>
    <scope>NUCLEOTIDE SEQUENCE [LARGE SCALE GENOMIC DNA]</scope>
    <source>
        <strain evidence="6">441</strain>
    </source>
</reference>
<feature type="region of interest" description="Disordered" evidence="3">
    <location>
        <begin position="196"/>
        <end position="262"/>
    </location>
</feature>
<dbReference type="PROSITE" id="PS50014">
    <property type="entry name" value="BROMODOMAIN_2"/>
    <property type="match status" value="1"/>
</dbReference>
<dbReference type="GO" id="GO:0006325">
    <property type="term" value="P:chromatin organization"/>
    <property type="evidence" value="ECO:0007669"/>
    <property type="project" value="UniProtKB-ARBA"/>
</dbReference>
<name>A0A0D0A8U3_9AGAM</name>
<protein>
    <recommendedName>
        <fullName evidence="4">Bromo domain-containing protein</fullName>
    </recommendedName>
</protein>
<feature type="compositionally biased region" description="Basic and acidic residues" evidence="3">
    <location>
        <begin position="292"/>
        <end position="304"/>
    </location>
</feature>
<keyword evidence="1 2" id="KW-0103">Bromodomain</keyword>
<dbReference type="OrthoDB" id="1742084at2759"/>
<dbReference type="SMART" id="SM00297">
    <property type="entry name" value="BROMO"/>
    <property type="match status" value="1"/>
</dbReference>
<dbReference type="GO" id="GO:0035267">
    <property type="term" value="C:NuA4 histone acetyltransferase complex"/>
    <property type="evidence" value="ECO:0007669"/>
    <property type="project" value="TreeGrafter"/>
</dbReference>
<feature type="compositionally biased region" description="Basic and acidic residues" evidence="3">
    <location>
        <begin position="356"/>
        <end position="368"/>
    </location>
</feature>
<feature type="compositionally biased region" description="Basic and acidic residues" evidence="3">
    <location>
        <begin position="339"/>
        <end position="349"/>
    </location>
</feature>
<evidence type="ECO:0000313" key="6">
    <source>
        <dbReference type="Proteomes" id="UP000054018"/>
    </source>
</evidence>
<organism evidence="5 6">
    <name type="scientific">Pisolithus microcarpus 441</name>
    <dbReference type="NCBI Taxonomy" id="765257"/>
    <lineage>
        <taxon>Eukaryota</taxon>
        <taxon>Fungi</taxon>
        <taxon>Dikarya</taxon>
        <taxon>Basidiomycota</taxon>
        <taxon>Agaricomycotina</taxon>
        <taxon>Agaricomycetes</taxon>
        <taxon>Agaricomycetidae</taxon>
        <taxon>Boletales</taxon>
        <taxon>Sclerodermatineae</taxon>
        <taxon>Pisolithaceae</taxon>
        <taxon>Pisolithus</taxon>
    </lineage>
</organism>
<dbReference type="AlphaFoldDB" id="A0A0D0A8U3"/>
<feature type="domain" description="Bromo" evidence="4">
    <location>
        <begin position="431"/>
        <end position="501"/>
    </location>
</feature>
<dbReference type="Gene3D" id="1.20.920.10">
    <property type="entry name" value="Bromodomain-like"/>
    <property type="match status" value="1"/>
</dbReference>
<dbReference type="PRINTS" id="PR00503">
    <property type="entry name" value="BROMODOMAIN"/>
</dbReference>
<feature type="compositionally biased region" description="Polar residues" evidence="3">
    <location>
        <begin position="202"/>
        <end position="219"/>
    </location>
</feature>
<evidence type="ECO:0000256" key="2">
    <source>
        <dbReference type="PROSITE-ProRule" id="PRU00035"/>
    </source>
</evidence>
<feature type="compositionally biased region" description="Polar residues" evidence="3">
    <location>
        <begin position="390"/>
        <end position="411"/>
    </location>
</feature>
<dbReference type="PANTHER" id="PTHR15398:SF4">
    <property type="entry name" value="BROMODOMAIN-CONTAINING PROTEIN 8 ISOFORM X1"/>
    <property type="match status" value="1"/>
</dbReference>
<feature type="region of interest" description="Disordered" evidence="3">
    <location>
        <begin position="277"/>
        <end position="415"/>
    </location>
</feature>
<evidence type="ECO:0000256" key="3">
    <source>
        <dbReference type="SAM" id="MobiDB-lite"/>
    </source>
</evidence>
<dbReference type="PANTHER" id="PTHR15398">
    <property type="entry name" value="BROMODOMAIN-CONTAINING PROTEIN 8"/>
    <property type="match status" value="1"/>
</dbReference>
<proteinExistence type="predicted"/>
<accession>A0A0D0A8U3</accession>
<dbReference type="Proteomes" id="UP000054018">
    <property type="component" value="Unassembled WGS sequence"/>
</dbReference>
<dbReference type="Pfam" id="PF00439">
    <property type="entry name" value="Bromodomain"/>
    <property type="match status" value="1"/>
</dbReference>